<feature type="region of interest" description="Disordered" evidence="1">
    <location>
        <begin position="369"/>
        <end position="397"/>
    </location>
</feature>
<accession>A0ABR2MJ64</accession>
<evidence type="ECO:0000313" key="2">
    <source>
        <dbReference type="EMBL" id="KAK8964080.1"/>
    </source>
</evidence>
<dbReference type="PANTHER" id="PTHR35552">
    <property type="entry name" value="MEDIATOR OF RNA POLYMERASE II TRANSCRIPTION SUBUNIT 8"/>
    <property type="match status" value="1"/>
</dbReference>
<organism evidence="2 3">
    <name type="scientific">Platanthera guangdongensis</name>
    <dbReference type="NCBI Taxonomy" id="2320717"/>
    <lineage>
        <taxon>Eukaryota</taxon>
        <taxon>Viridiplantae</taxon>
        <taxon>Streptophyta</taxon>
        <taxon>Embryophyta</taxon>
        <taxon>Tracheophyta</taxon>
        <taxon>Spermatophyta</taxon>
        <taxon>Magnoliopsida</taxon>
        <taxon>Liliopsida</taxon>
        <taxon>Asparagales</taxon>
        <taxon>Orchidaceae</taxon>
        <taxon>Orchidoideae</taxon>
        <taxon>Orchideae</taxon>
        <taxon>Orchidinae</taxon>
        <taxon>Platanthera</taxon>
    </lineage>
</organism>
<dbReference type="PANTHER" id="PTHR35552:SF1">
    <property type="entry name" value="MEDIATOR OF RNA POLYMERASE II TRANSCRIPTION SUBUNIT 8"/>
    <property type="match status" value="1"/>
</dbReference>
<protein>
    <submittedName>
        <fullName evidence="2">Mediator of RNA polymerase II transcription subunit 8</fullName>
    </submittedName>
</protein>
<sequence length="551" mass="60006">MEVIGGASAAPEQQPLAPPPPKADRLNSAVQQQLNLESVKTRALGLSKAISRILEEFNAIAHTNATPKWQDILGQFSMVNMELYNIVEDIKKVSKAFVVYPKNVNGETSLILPVMLSSKLLPEMEVEDNAKKELLLSGMANLPIPTQIEKVKVRIDMIGAACETAEKVIADTRKAYGLGSRQGPTLVPALDKAQAAKIQEQENQIRAAVNFGEGLRITGDQRHFPSSLPPHLADVLAPSDGVHNFGESGTFPKSTPAFSSNTVNPQGLLMQTPVGQVIGRSVPSPSAISGATSFDNASTSPLSYANSPRSGGNIMNTPSPQQQTQQQQQQQRQKIMQMPQHQQQLLAQQQHRQTSGSAILGQQGNMSQLHDLQGQSQQKFQQVPGQHQMQYSQTLSQQQFQNRQLQTAHIQHNITQNQMSQGGQLRNHLSQYNGSANSALFNAAQTSPNSQLITNMSATMQPQSLLPRMQFGLAGGNPQRNLQSQIMTDQIFSMSASNPVNMVGMQPQQHGLQGGFGNIPVNSQSMQSNMAGLTSSSHNPNFQQQRQQNQQ</sequence>
<gene>
    <name evidence="2" type="primary">MED8</name>
    <name evidence="2" type="ORF">KSP40_PGU000513</name>
</gene>
<feature type="region of interest" description="Disordered" evidence="1">
    <location>
        <begin position="289"/>
        <end position="356"/>
    </location>
</feature>
<feature type="compositionally biased region" description="Polar residues" evidence="1">
    <location>
        <begin position="525"/>
        <end position="542"/>
    </location>
</feature>
<feature type="compositionally biased region" description="Low complexity" evidence="1">
    <location>
        <begin position="386"/>
        <end position="397"/>
    </location>
</feature>
<comment type="caution">
    <text evidence="2">The sequence shown here is derived from an EMBL/GenBank/DDBJ whole genome shotgun (WGS) entry which is preliminary data.</text>
</comment>
<dbReference type="EMBL" id="JBBWWR010000007">
    <property type="protein sequence ID" value="KAK8964080.1"/>
    <property type="molecule type" value="Genomic_DNA"/>
</dbReference>
<feature type="compositionally biased region" description="Polar residues" evidence="1">
    <location>
        <begin position="369"/>
        <end position="385"/>
    </location>
</feature>
<name>A0ABR2MJ64_9ASPA</name>
<dbReference type="InterPro" id="IPR038795">
    <property type="entry name" value="MED8_plant"/>
</dbReference>
<evidence type="ECO:0000313" key="3">
    <source>
        <dbReference type="Proteomes" id="UP001412067"/>
    </source>
</evidence>
<feature type="region of interest" description="Disordered" evidence="1">
    <location>
        <begin position="525"/>
        <end position="551"/>
    </location>
</feature>
<feature type="compositionally biased region" description="Polar residues" evidence="1">
    <location>
        <begin position="289"/>
        <end position="319"/>
    </location>
</feature>
<proteinExistence type="predicted"/>
<feature type="region of interest" description="Disordered" evidence="1">
    <location>
        <begin position="1"/>
        <end position="25"/>
    </location>
</feature>
<feature type="compositionally biased region" description="Low complexity" evidence="1">
    <location>
        <begin position="320"/>
        <end position="354"/>
    </location>
</feature>
<dbReference type="Proteomes" id="UP001412067">
    <property type="component" value="Unassembled WGS sequence"/>
</dbReference>
<reference evidence="2 3" key="1">
    <citation type="journal article" date="2022" name="Nat. Plants">
        <title>Genomes of leafy and leafless Platanthera orchids illuminate the evolution of mycoheterotrophy.</title>
        <authorList>
            <person name="Li M.H."/>
            <person name="Liu K.W."/>
            <person name="Li Z."/>
            <person name="Lu H.C."/>
            <person name="Ye Q.L."/>
            <person name="Zhang D."/>
            <person name="Wang J.Y."/>
            <person name="Li Y.F."/>
            <person name="Zhong Z.M."/>
            <person name="Liu X."/>
            <person name="Yu X."/>
            <person name="Liu D.K."/>
            <person name="Tu X.D."/>
            <person name="Liu B."/>
            <person name="Hao Y."/>
            <person name="Liao X.Y."/>
            <person name="Jiang Y.T."/>
            <person name="Sun W.H."/>
            <person name="Chen J."/>
            <person name="Chen Y.Q."/>
            <person name="Ai Y."/>
            <person name="Zhai J.W."/>
            <person name="Wu S.S."/>
            <person name="Zhou Z."/>
            <person name="Hsiao Y.Y."/>
            <person name="Wu W.L."/>
            <person name="Chen Y.Y."/>
            <person name="Lin Y.F."/>
            <person name="Hsu J.L."/>
            <person name="Li C.Y."/>
            <person name="Wang Z.W."/>
            <person name="Zhao X."/>
            <person name="Zhong W.Y."/>
            <person name="Ma X.K."/>
            <person name="Ma L."/>
            <person name="Huang J."/>
            <person name="Chen G.Z."/>
            <person name="Huang M.Z."/>
            <person name="Huang L."/>
            <person name="Peng D.H."/>
            <person name="Luo Y.B."/>
            <person name="Zou S.Q."/>
            <person name="Chen S.P."/>
            <person name="Lan S."/>
            <person name="Tsai W.C."/>
            <person name="Van de Peer Y."/>
            <person name="Liu Z.J."/>
        </authorList>
    </citation>
    <scope>NUCLEOTIDE SEQUENCE [LARGE SCALE GENOMIC DNA]</scope>
    <source>
        <strain evidence="2">Lor288</strain>
    </source>
</reference>
<evidence type="ECO:0000256" key="1">
    <source>
        <dbReference type="SAM" id="MobiDB-lite"/>
    </source>
</evidence>
<keyword evidence="3" id="KW-1185">Reference proteome</keyword>